<dbReference type="AlphaFoldDB" id="A0A2N8L3C4"/>
<reference evidence="2 3" key="1">
    <citation type="submission" date="2018-01" db="EMBL/GenBank/DDBJ databases">
        <title>Draft genome sequence of Paucibacter aquatile CR182 isolated from freshwater of the Nakdong River.</title>
        <authorList>
            <person name="Choi A."/>
            <person name="Chung E.J."/>
        </authorList>
    </citation>
    <scope>NUCLEOTIDE SEQUENCE [LARGE SCALE GENOMIC DNA]</scope>
    <source>
        <strain evidence="2 3">CR182</strain>
    </source>
</reference>
<organism evidence="2 3">
    <name type="scientific">Kinneretia aquatilis</name>
    <dbReference type="NCBI Taxonomy" id="2070761"/>
    <lineage>
        <taxon>Bacteria</taxon>
        <taxon>Pseudomonadati</taxon>
        <taxon>Pseudomonadota</taxon>
        <taxon>Betaproteobacteria</taxon>
        <taxon>Burkholderiales</taxon>
        <taxon>Sphaerotilaceae</taxon>
        <taxon>Roseateles</taxon>
    </lineage>
</organism>
<dbReference type="Gene3D" id="2.30.130.40">
    <property type="entry name" value="LON domain-like"/>
    <property type="match status" value="1"/>
</dbReference>
<dbReference type="InterPro" id="IPR015947">
    <property type="entry name" value="PUA-like_sf"/>
</dbReference>
<proteinExistence type="predicted"/>
<dbReference type="PANTHER" id="PTHR46732">
    <property type="entry name" value="ATP-DEPENDENT PROTEASE LA (LON) DOMAIN PROTEIN"/>
    <property type="match status" value="1"/>
</dbReference>
<gene>
    <name evidence="2" type="ORF">C1O66_02130</name>
</gene>
<evidence type="ECO:0000313" key="3">
    <source>
        <dbReference type="Proteomes" id="UP000235916"/>
    </source>
</evidence>
<evidence type="ECO:0000259" key="1">
    <source>
        <dbReference type="PROSITE" id="PS51787"/>
    </source>
</evidence>
<dbReference type="Proteomes" id="UP000235916">
    <property type="component" value="Unassembled WGS sequence"/>
</dbReference>
<sequence length="217" mass="24437">MTQPDSATPLFPLQSVLFPEGYLQLQIFEPRYLDMVQRCWREGRPFGVLSLIEGGEVRRRDPARGEAFVQERFQSVGTLARIEHCETLQAGLMRIRCRGGQRFRLLSSECLPGGLWVGQIEPMAEDAAVPVPTDLKVTSTLLQSLLHSLEQGAAAVDVPVQPPYRWDDSGWLANRWCELLPLPPEERQRLMQLDNPLLRLELVADQLDQPGVLAGRA</sequence>
<comment type="caution">
    <text evidence="2">The sequence shown here is derived from an EMBL/GenBank/DDBJ whole genome shotgun (WGS) entry which is preliminary data.</text>
</comment>
<dbReference type="EMBL" id="POSP01000001">
    <property type="protein sequence ID" value="PND40203.1"/>
    <property type="molecule type" value="Genomic_DNA"/>
</dbReference>
<dbReference type="PANTHER" id="PTHR46732:SF8">
    <property type="entry name" value="ATP-DEPENDENT PROTEASE LA (LON) DOMAIN PROTEIN"/>
    <property type="match status" value="1"/>
</dbReference>
<dbReference type="SMART" id="SM00464">
    <property type="entry name" value="LON"/>
    <property type="match status" value="1"/>
</dbReference>
<dbReference type="Pfam" id="PF02190">
    <property type="entry name" value="LON_substr_bdg"/>
    <property type="match status" value="1"/>
</dbReference>
<dbReference type="InterPro" id="IPR003111">
    <property type="entry name" value="Lon_prtase_N"/>
</dbReference>
<dbReference type="InterPro" id="IPR046336">
    <property type="entry name" value="Lon_prtase_N_sf"/>
</dbReference>
<accession>A0A2N8L3C4</accession>
<protein>
    <submittedName>
        <fullName evidence="2">Peptidase S16</fullName>
    </submittedName>
</protein>
<keyword evidence="3" id="KW-1185">Reference proteome</keyword>
<dbReference type="RefSeq" id="WP_102766337.1">
    <property type="nucleotide sequence ID" value="NZ_POSP01000001.1"/>
</dbReference>
<dbReference type="Gene3D" id="1.10.4060.10">
    <property type="entry name" value="BPP1347 like domain"/>
    <property type="match status" value="1"/>
</dbReference>
<dbReference type="PROSITE" id="PS51787">
    <property type="entry name" value="LON_N"/>
    <property type="match status" value="1"/>
</dbReference>
<dbReference type="OrthoDB" id="8558970at2"/>
<evidence type="ECO:0000313" key="2">
    <source>
        <dbReference type="EMBL" id="PND40203.1"/>
    </source>
</evidence>
<dbReference type="SUPFAM" id="SSF88697">
    <property type="entry name" value="PUA domain-like"/>
    <property type="match status" value="1"/>
</dbReference>
<name>A0A2N8L3C4_9BURK</name>
<feature type="domain" description="Lon N-terminal" evidence="1">
    <location>
        <begin position="5"/>
        <end position="211"/>
    </location>
</feature>